<feature type="domain" description="Ketoreductase" evidence="3">
    <location>
        <begin position="12"/>
        <end position="198"/>
    </location>
</feature>
<evidence type="ECO:0000256" key="2">
    <source>
        <dbReference type="ARBA" id="ARBA00023002"/>
    </source>
</evidence>
<evidence type="ECO:0000259" key="3">
    <source>
        <dbReference type="SMART" id="SM00822"/>
    </source>
</evidence>
<dbReference type="PRINTS" id="PR00080">
    <property type="entry name" value="SDRFAMILY"/>
</dbReference>
<dbReference type="Pfam" id="PF13561">
    <property type="entry name" value="adh_short_C2"/>
    <property type="match status" value="1"/>
</dbReference>
<gene>
    <name evidence="4" type="ORF">LX12_000583</name>
</gene>
<accession>A0ABT1GWR2</accession>
<organism evidence="4 5">
    <name type="scientific">Williamsia serinedens</name>
    <dbReference type="NCBI Taxonomy" id="391736"/>
    <lineage>
        <taxon>Bacteria</taxon>
        <taxon>Bacillati</taxon>
        <taxon>Actinomycetota</taxon>
        <taxon>Actinomycetes</taxon>
        <taxon>Mycobacteriales</taxon>
        <taxon>Nocardiaceae</taxon>
        <taxon>Williamsia</taxon>
    </lineage>
</organism>
<dbReference type="PANTHER" id="PTHR43639:SF1">
    <property type="entry name" value="SHORT-CHAIN DEHYDROGENASE_REDUCTASE FAMILY PROTEIN"/>
    <property type="match status" value="1"/>
</dbReference>
<dbReference type="PANTHER" id="PTHR43639">
    <property type="entry name" value="OXIDOREDUCTASE, SHORT-CHAIN DEHYDROGENASE/REDUCTASE FAMILY (AFU_ORTHOLOGUE AFUA_5G02870)"/>
    <property type="match status" value="1"/>
</dbReference>
<dbReference type="Gene3D" id="3.40.50.720">
    <property type="entry name" value="NAD(P)-binding Rossmann-like Domain"/>
    <property type="match status" value="1"/>
</dbReference>
<proteinExistence type="inferred from homology"/>
<sequence>MTTSPDPTTSTTTALVTGGSRGLGRATALALADAGVDVVVTYRNGAGDADAVVGEIGARGRRGTALRLDTTDMSSFPAFRDAVRDRLPDGRFDILVNNAGTALYSQLSEVTEDEVDQVLAVHLKGPLFLTQTLEPLLRDGGRIINVSTALTRMAFPRSGPYAAAKGALEVLTRYQALEYGERGITANVVAAGAVPTDFGGGHLRSDPGLQQVMIDSAALRRLATPEDIGSAIVGLATASGSWITGQRIEASGGVRL</sequence>
<dbReference type="EMBL" id="JAMTCG010000001">
    <property type="protein sequence ID" value="MCP2159419.1"/>
    <property type="molecule type" value="Genomic_DNA"/>
</dbReference>
<evidence type="ECO:0000256" key="1">
    <source>
        <dbReference type="ARBA" id="ARBA00006484"/>
    </source>
</evidence>
<comment type="caution">
    <text evidence="4">The sequence shown here is derived from an EMBL/GenBank/DDBJ whole genome shotgun (WGS) entry which is preliminary data.</text>
</comment>
<dbReference type="SMART" id="SM00822">
    <property type="entry name" value="PKS_KR"/>
    <property type="match status" value="1"/>
</dbReference>
<dbReference type="PRINTS" id="PR00081">
    <property type="entry name" value="GDHRDH"/>
</dbReference>
<evidence type="ECO:0000313" key="5">
    <source>
        <dbReference type="Proteomes" id="UP001205740"/>
    </source>
</evidence>
<dbReference type="InterPro" id="IPR002347">
    <property type="entry name" value="SDR_fam"/>
</dbReference>
<reference evidence="4 5" key="1">
    <citation type="submission" date="2022-06" db="EMBL/GenBank/DDBJ databases">
        <title>Genomic Encyclopedia of Archaeal and Bacterial Type Strains, Phase II (KMG-II): from individual species to whole genera.</title>
        <authorList>
            <person name="Goeker M."/>
        </authorList>
    </citation>
    <scope>NUCLEOTIDE SEQUENCE [LARGE SCALE GENOMIC DNA]</scope>
    <source>
        <strain evidence="4 5">DSM 45037</strain>
    </source>
</reference>
<dbReference type="InterPro" id="IPR057326">
    <property type="entry name" value="KR_dom"/>
</dbReference>
<keyword evidence="2" id="KW-0560">Oxidoreductase</keyword>
<dbReference type="RefSeq" id="WP_253652990.1">
    <property type="nucleotide sequence ID" value="NZ_BAAAOE010000004.1"/>
</dbReference>
<dbReference type="InterPro" id="IPR036291">
    <property type="entry name" value="NAD(P)-bd_dom_sf"/>
</dbReference>
<protein>
    <submittedName>
        <fullName evidence="4">NAD(P)-dependent dehydrogenase, short-chain alcohol dehydrogenase family</fullName>
    </submittedName>
</protein>
<dbReference type="SUPFAM" id="SSF51735">
    <property type="entry name" value="NAD(P)-binding Rossmann-fold domains"/>
    <property type="match status" value="1"/>
</dbReference>
<dbReference type="Proteomes" id="UP001205740">
    <property type="component" value="Unassembled WGS sequence"/>
</dbReference>
<name>A0ABT1GWR2_9NOCA</name>
<keyword evidence="5" id="KW-1185">Reference proteome</keyword>
<dbReference type="CDD" id="cd05233">
    <property type="entry name" value="SDR_c"/>
    <property type="match status" value="1"/>
</dbReference>
<evidence type="ECO:0000313" key="4">
    <source>
        <dbReference type="EMBL" id="MCP2159419.1"/>
    </source>
</evidence>
<comment type="similarity">
    <text evidence="1">Belongs to the short-chain dehydrogenases/reductases (SDR) family.</text>
</comment>